<keyword evidence="10" id="KW-1133">Transmembrane helix</keyword>
<evidence type="ECO:0000256" key="9">
    <source>
        <dbReference type="RuleBase" id="RU000672"/>
    </source>
</evidence>
<feature type="active site" description="Schiff-base intermediate with substrate; via topaquinone" evidence="7">
    <location>
        <position position="507"/>
    </location>
</feature>
<dbReference type="InterPro" id="IPR036460">
    <property type="entry name" value="Cu_amine_oxidase_C_sf"/>
</dbReference>
<protein>
    <recommendedName>
        <fullName evidence="9">Amine oxidase</fullName>
        <ecNumber evidence="9">1.4.3.-</ecNumber>
    </recommendedName>
</protein>
<dbReference type="PANTHER" id="PTHR10638">
    <property type="entry name" value="COPPER AMINE OXIDASE"/>
    <property type="match status" value="1"/>
</dbReference>
<evidence type="ECO:0000256" key="8">
    <source>
        <dbReference type="PIRSR" id="PIRSR600269-51"/>
    </source>
</evidence>
<dbReference type="GO" id="GO:0005507">
    <property type="term" value="F:copper ion binding"/>
    <property type="evidence" value="ECO:0007669"/>
    <property type="project" value="InterPro"/>
</dbReference>
<dbReference type="GO" id="GO:0005886">
    <property type="term" value="C:plasma membrane"/>
    <property type="evidence" value="ECO:0007669"/>
    <property type="project" value="TreeGrafter"/>
</dbReference>
<dbReference type="EC" id="1.4.3.-" evidence="9"/>
<gene>
    <name evidence="13" type="ORF">SCP_0607880</name>
</gene>
<dbReference type="Proteomes" id="UP000287166">
    <property type="component" value="Unassembled WGS sequence"/>
</dbReference>
<dbReference type="Pfam" id="PF09248">
    <property type="entry name" value="DUF1965"/>
    <property type="match status" value="1"/>
</dbReference>
<keyword evidence="6 9" id="KW-0186">Copper</keyword>
<evidence type="ECO:0000256" key="4">
    <source>
        <dbReference type="ARBA" id="ARBA00022772"/>
    </source>
</evidence>
<dbReference type="PROSITE" id="PS01164">
    <property type="entry name" value="COPPER_AMINE_OXID_1"/>
    <property type="match status" value="1"/>
</dbReference>
<dbReference type="SUPFAM" id="SSF49998">
    <property type="entry name" value="Amine oxidase catalytic domain"/>
    <property type="match status" value="1"/>
</dbReference>
<comment type="cofactor">
    <cofactor evidence="1">
        <name>Cu cation</name>
        <dbReference type="ChEBI" id="CHEBI:23378"/>
    </cofactor>
</comment>
<feature type="transmembrane region" description="Helical" evidence="10">
    <location>
        <begin position="26"/>
        <end position="45"/>
    </location>
</feature>
<dbReference type="RefSeq" id="XP_027615721.1">
    <property type="nucleotide sequence ID" value="XM_027759920.1"/>
</dbReference>
<keyword evidence="14" id="KW-1185">Reference proteome</keyword>
<sequence>MAGGYQLLKGESDETVPRRVFTGRRILIAVGFVVGTAALSLFYTFPFRQAHDTAEYSTWMLGEESLKQCVSGVPPLAAAPAPTNPWASLTVDETVAIYNWLFEPTRGLNLTSGDKATLADNMIYHIGAYRPAKEDALAYLANPDSHAAPDRYARVTIHHSATTVPVVKDWLVGPLPVGPKTAMRQLTEIYHRDEIPHNARGFTTLWEMQPLLATIMPPLAELTQELFGGVALGLPNDTLVAGAIAPLSIDGSFRRTWVNWRRNVAGPYLHPVGLFHYIDITGTDPRNWKLIKIVYNHQVFSSTDEFLEAFHNGTLKRLPARPDQRTDVAWSRRERPDIPPRDLDDLPGPRSVSFGGLRFRVDPALQFISWMWWEMYLGFDRDMGLSLWDIHFRDERIIYELAPQEAIAHYAGNDPMQSSTAWLDRFFGMGSSVRDMIPGYDCPHEAVFLPATTHSFDGSITRERAICVFEHDTGRPLTRHFGYAEGEFGAVKGYELVVRTISTVGNYDYSGRYIKIIFDYIFQLDGTIEVRLSASGYLQAGFWEPAQEGYGTAIRDTTMGSLHDHVINYKVDLDVAGLENSLLFTSTAQEQVTQPWFEDDWGNTVIQQKITRTYIDNEDDALLKFPPNFQGGYSLVNTAAHNRWGIPRGYAIHPGYSPVHNTVVGSPRLLNNANWALYNIAVSCRKETEPSSSTMWNLNLPGKPMVDFHRFFDGENLTQADLVAWVNIGMHHLPQAEDAPNTRTNLAASSFFLTPLNYFDSDISMESTNAIVITPPVTPDGKWTHDDYGVGAVHCVPPAVPPFEYTGVKVFGLDGRPAPPASVEEMRREAEQYHRIKLEL</sequence>
<dbReference type="GeneID" id="38781725"/>
<dbReference type="GO" id="GO:0009308">
    <property type="term" value="P:amine metabolic process"/>
    <property type="evidence" value="ECO:0007669"/>
    <property type="project" value="UniProtKB-UniRule"/>
</dbReference>
<feature type="modified residue" description="2',4',5'-topaquinone" evidence="8">
    <location>
        <position position="507"/>
    </location>
</feature>
<evidence type="ECO:0000313" key="14">
    <source>
        <dbReference type="Proteomes" id="UP000287166"/>
    </source>
</evidence>
<proteinExistence type="inferred from homology"/>
<evidence type="ECO:0000256" key="1">
    <source>
        <dbReference type="ARBA" id="ARBA00001935"/>
    </source>
</evidence>
<dbReference type="InterPro" id="IPR049948">
    <property type="entry name" value="Cu_Am_ox_TPQ-bd"/>
</dbReference>
<keyword evidence="4 7" id="KW-0801">TPQ</keyword>
<dbReference type="AlphaFoldDB" id="A0A401GRE9"/>
<dbReference type="STRING" id="139825.A0A401GRE9"/>
<dbReference type="InterPro" id="IPR015798">
    <property type="entry name" value="Cu_amine_oxidase_C"/>
</dbReference>
<organism evidence="13 14">
    <name type="scientific">Sparassis crispa</name>
    <dbReference type="NCBI Taxonomy" id="139825"/>
    <lineage>
        <taxon>Eukaryota</taxon>
        <taxon>Fungi</taxon>
        <taxon>Dikarya</taxon>
        <taxon>Basidiomycota</taxon>
        <taxon>Agaricomycotina</taxon>
        <taxon>Agaricomycetes</taxon>
        <taxon>Polyporales</taxon>
        <taxon>Sparassidaceae</taxon>
        <taxon>Sparassis</taxon>
    </lineage>
</organism>
<dbReference type="PRINTS" id="PR00766">
    <property type="entry name" value="CUDAOXIDASE"/>
</dbReference>
<evidence type="ECO:0000256" key="5">
    <source>
        <dbReference type="ARBA" id="ARBA00023002"/>
    </source>
</evidence>
<evidence type="ECO:0000313" key="13">
    <source>
        <dbReference type="EMBL" id="GBE84808.1"/>
    </source>
</evidence>
<dbReference type="Pfam" id="PF01179">
    <property type="entry name" value="Cu_amine_oxid"/>
    <property type="match status" value="1"/>
</dbReference>
<keyword evidence="5 9" id="KW-0560">Oxidoreductase</keyword>
<dbReference type="Gene3D" id="2.70.98.20">
    <property type="entry name" value="Copper amine oxidase, catalytic domain"/>
    <property type="match status" value="1"/>
</dbReference>
<dbReference type="InterPro" id="IPR016182">
    <property type="entry name" value="Cu_amine_oxidase_N-reg"/>
</dbReference>
<comment type="PTM">
    <text evidence="8 9">Topaquinone (TPQ) is generated by copper-dependent autoxidation of a specific tyrosyl residue.</text>
</comment>
<dbReference type="GO" id="GO:0008131">
    <property type="term" value="F:primary methylamine oxidase activity"/>
    <property type="evidence" value="ECO:0007669"/>
    <property type="project" value="InterPro"/>
</dbReference>
<feature type="active site" description="Proton acceptor" evidence="7">
    <location>
        <position position="424"/>
    </location>
</feature>
<evidence type="ECO:0000256" key="7">
    <source>
        <dbReference type="PIRSR" id="PIRSR600269-50"/>
    </source>
</evidence>
<keyword evidence="10" id="KW-0812">Transmembrane</keyword>
<dbReference type="EMBL" id="BFAD01000006">
    <property type="protein sequence ID" value="GBE84808.1"/>
    <property type="molecule type" value="Genomic_DNA"/>
</dbReference>
<dbReference type="InterPro" id="IPR000269">
    <property type="entry name" value="Cu_amine_oxidase"/>
</dbReference>
<reference evidence="13 14" key="1">
    <citation type="journal article" date="2018" name="Sci. Rep.">
        <title>Genome sequence of the cauliflower mushroom Sparassis crispa (Hanabiratake) and its association with beneficial usage.</title>
        <authorList>
            <person name="Kiyama R."/>
            <person name="Furutani Y."/>
            <person name="Kawaguchi K."/>
            <person name="Nakanishi T."/>
        </authorList>
    </citation>
    <scope>NUCLEOTIDE SEQUENCE [LARGE SCALE GENOMIC DNA]</scope>
</reference>
<feature type="domain" description="Copper amine oxidase catalytic" evidence="11">
    <location>
        <begin position="350"/>
        <end position="764"/>
    </location>
</feature>
<evidence type="ECO:0000256" key="2">
    <source>
        <dbReference type="ARBA" id="ARBA00007983"/>
    </source>
</evidence>
<comment type="similarity">
    <text evidence="2 9">Belongs to the copper/topaquinone oxidase family.</text>
</comment>
<evidence type="ECO:0000256" key="10">
    <source>
        <dbReference type="SAM" id="Phobius"/>
    </source>
</evidence>
<dbReference type="PANTHER" id="PTHR10638:SF20">
    <property type="entry name" value="AMINE OXIDASE"/>
    <property type="match status" value="1"/>
</dbReference>
<dbReference type="InParanoid" id="A0A401GRE9"/>
<evidence type="ECO:0000256" key="6">
    <source>
        <dbReference type="ARBA" id="ARBA00023008"/>
    </source>
</evidence>
<feature type="domain" description="DUF1965" evidence="12">
    <location>
        <begin position="269"/>
        <end position="321"/>
    </location>
</feature>
<dbReference type="InterPro" id="IPR015328">
    <property type="entry name" value="DUF1965"/>
</dbReference>
<dbReference type="Gene3D" id="3.10.450.40">
    <property type="match status" value="2"/>
</dbReference>
<dbReference type="OrthoDB" id="3341590at2759"/>
<accession>A0A401GRE9</accession>
<evidence type="ECO:0000256" key="3">
    <source>
        <dbReference type="ARBA" id="ARBA00022723"/>
    </source>
</evidence>
<evidence type="ECO:0000259" key="12">
    <source>
        <dbReference type="Pfam" id="PF09248"/>
    </source>
</evidence>
<keyword evidence="3 9" id="KW-0479">Metal-binding</keyword>
<comment type="caution">
    <text evidence="13">The sequence shown here is derived from an EMBL/GenBank/DDBJ whole genome shotgun (WGS) entry which is preliminary data.</text>
</comment>
<dbReference type="GO" id="GO:0048038">
    <property type="term" value="F:quinone binding"/>
    <property type="evidence" value="ECO:0007669"/>
    <property type="project" value="InterPro"/>
</dbReference>
<name>A0A401GRE9_9APHY</name>
<dbReference type="SUPFAM" id="SSF54416">
    <property type="entry name" value="Amine oxidase N-terminal region"/>
    <property type="match status" value="2"/>
</dbReference>
<comment type="cofactor">
    <cofactor evidence="9">
        <name>Cu cation</name>
        <dbReference type="ChEBI" id="CHEBI:23378"/>
    </cofactor>
    <text evidence="9">Contains 1 topaquinone per subunit.</text>
</comment>
<keyword evidence="10" id="KW-0472">Membrane</keyword>
<evidence type="ECO:0000259" key="11">
    <source>
        <dbReference type="Pfam" id="PF01179"/>
    </source>
</evidence>